<feature type="transmembrane region" description="Helical" evidence="6">
    <location>
        <begin position="263"/>
        <end position="285"/>
    </location>
</feature>
<accession>A0A9W7XGA4</accession>
<dbReference type="InterPro" id="IPR020846">
    <property type="entry name" value="MFS_dom"/>
</dbReference>
<evidence type="ECO:0000256" key="6">
    <source>
        <dbReference type="SAM" id="Phobius"/>
    </source>
</evidence>
<dbReference type="InterPro" id="IPR011701">
    <property type="entry name" value="MFS"/>
</dbReference>
<feature type="region of interest" description="Disordered" evidence="5">
    <location>
        <begin position="1"/>
        <end position="21"/>
    </location>
</feature>
<feature type="transmembrane region" description="Helical" evidence="6">
    <location>
        <begin position="372"/>
        <end position="391"/>
    </location>
</feature>
<dbReference type="GO" id="GO:0022857">
    <property type="term" value="F:transmembrane transporter activity"/>
    <property type="evidence" value="ECO:0007669"/>
    <property type="project" value="InterPro"/>
</dbReference>
<keyword evidence="9" id="KW-1185">Reference proteome</keyword>
<keyword evidence="4 6" id="KW-0472">Membrane</keyword>
<evidence type="ECO:0000256" key="3">
    <source>
        <dbReference type="ARBA" id="ARBA00022989"/>
    </source>
</evidence>
<feature type="transmembrane region" description="Helical" evidence="6">
    <location>
        <begin position="138"/>
        <end position="155"/>
    </location>
</feature>
<feature type="transmembrane region" description="Helical" evidence="6">
    <location>
        <begin position="237"/>
        <end position="257"/>
    </location>
</feature>
<name>A0A9W7XGA4_9FUNG</name>
<dbReference type="SUPFAM" id="SSF103473">
    <property type="entry name" value="MFS general substrate transporter"/>
    <property type="match status" value="1"/>
</dbReference>
<reference evidence="8" key="1">
    <citation type="submission" date="2022-07" db="EMBL/GenBank/DDBJ databases">
        <title>Phylogenomic reconstructions and comparative analyses of Kickxellomycotina fungi.</title>
        <authorList>
            <person name="Reynolds N.K."/>
            <person name="Stajich J.E."/>
            <person name="Barry K."/>
            <person name="Grigoriev I.V."/>
            <person name="Crous P."/>
            <person name="Smith M.E."/>
        </authorList>
    </citation>
    <scope>NUCLEOTIDE SEQUENCE</scope>
    <source>
        <strain evidence="8">NBRC 105413</strain>
    </source>
</reference>
<feature type="transmembrane region" description="Helical" evidence="6">
    <location>
        <begin position="511"/>
        <end position="536"/>
    </location>
</feature>
<evidence type="ECO:0000256" key="5">
    <source>
        <dbReference type="SAM" id="MobiDB-lite"/>
    </source>
</evidence>
<feature type="transmembrane region" description="Helical" evidence="6">
    <location>
        <begin position="196"/>
        <end position="217"/>
    </location>
</feature>
<feature type="transmembrane region" description="Helical" evidence="6">
    <location>
        <begin position="79"/>
        <end position="97"/>
    </location>
</feature>
<evidence type="ECO:0000313" key="9">
    <source>
        <dbReference type="Proteomes" id="UP001145021"/>
    </source>
</evidence>
<evidence type="ECO:0000256" key="2">
    <source>
        <dbReference type="ARBA" id="ARBA00022692"/>
    </source>
</evidence>
<feature type="transmembrane region" description="Helical" evidence="6">
    <location>
        <begin position="435"/>
        <end position="456"/>
    </location>
</feature>
<evidence type="ECO:0000256" key="1">
    <source>
        <dbReference type="ARBA" id="ARBA00004141"/>
    </source>
</evidence>
<organism evidence="8 9">
    <name type="scientific">Coemansia asiatica</name>
    <dbReference type="NCBI Taxonomy" id="1052880"/>
    <lineage>
        <taxon>Eukaryota</taxon>
        <taxon>Fungi</taxon>
        <taxon>Fungi incertae sedis</taxon>
        <taxon>Zoopagomycota</taxon>
        <taxon>Kickxellomycotina</taxon>
        <taxon>Kickxellomycetes</taxon>
        <taxon>Kickxellales</taxon>
        <taxon>Kickxellaceae</taxon>
        <taxon>Coemansia</taxon>
    </lineage>
</organism>
<feature type="transmembrane region" description="Helical" evidence="6">
    <location>
        <begin position="346"/>
        <end position="365"/>
    </location>
</feature>
<dbReference type="PANTHER" id="PTHR23501:SF43">
    <property type="entry name" value="MULTIDRUG TRANSPORTER, PUTATIVE (AFU_ORTHOLOGUE AFUA_6G03040)-RELATED"/>
    <property type="match status" value="1"/>
</dbReference>
<comment type="subcellular location">
    <subcellularLocation>
        <location evidence="1">Membrane</location>
        <topology evidence="1">Multi-pass membrane protein</topology>
    </subcellularLocation>
</comment>
<evidence type="ECO:0000313" key="8">
    <source>
        <dbReference type="EMBL" id="KAJ1642633.1"/>
    </source>
</evidence>
<feature type="transmembrane region" description="Helical" evidence="6">
    <location>
        <begin position="305"/>
        <end position="326"/>
    </location>
</feature>
<dbReference type="GO" id="GO:0005886">
    <property type="term" value="C:plasma membrane"/>
    <property type="evidence" value="ECO:0007669"/>
    <property type="project" value="TreeGrafter"/>
</dbReference>
<protein>
    <recommendedName>
        <fullName evidence="7">Major facilitator superfamily (MFS) profile domain-containing protein</fullName>
    </recommendedName>
</protein>
<proteinExistence type="predicted"/>
<dbReference type="PROSITE" id="PS50850">
    <property type="entry name" value="MFS"/>
    <property type="match status" value="1"/>
</dbReference>
<dbReference type="Proteomes" id="UP001145021">
    <property type="component" value="Unassembled WGS sequence"/>
</dbReference>
<keyword evidence="3 6" id="KW-1133">Transmembrane helix</keyword>
<dbReference type="Gene3D" id="1.20.1250.20">
    <property type="entry name" value="MFS general substrate transporter like domains"/>
    <property type="match status" value="1"/>
</dbReference>
<dbReference type="EMBL" id="JANBOH010000365">
    <property type="protein sequence ID" value="KAJ1642633.1"/>
    <property type="molecule type" value="Genomic_DNA"/>
</dbReference>
<comment type="caution">
    <text evidence="8">The sequence shown here is derived from an EMBL/GenBank/DDBJ whole genome shotgun (WGS) entry which is preliminary data.</text>
</comment>
<dbReference type="PANTHER" id="PTHR23501">
    <property type="entry name" value="MAJOR FACILITATOR SUPERFAMILY"/>
    <property type="match status" value="1"/>
</dbReference>
<dbReference type="Pfam" id="PF07690">
    <property type="entry name" value="MFS_1"/>
    <property type="match status" value="1"/>
</dbReference>
<dbReference type="AlphaFoldDB" id="A0A9W7XGA4"/>
<feature type="transmembrane region" description="Helical" evidence="6">
    <location>
        <begin position="41"/>
        <end position="59"/>
    </location>
</feature>
<sequence length="547" mass="59156">MAGSYYTPSVEAGESASDSAEKKPQSVTEVYVSQVSRPKLLVFYIGALITIFITNYLAVVPASFFVQAVEPWGIDVSSMWMQGAYLIGYVAFVLPTLRFSELFGSLATFWFGLVAFVIFTGVAGHAKTAYTFDVLRSLQGVGAGIMSSIVVRLVATNASDRSRSLFVAGLCAAQLFGVGAAHTIGGKLALDGKFRWSIYLAAPIAAAPAILCTPALISDKRPPRTESFVQSLLRFDYVGTALLLGSVIMLTTGTVFGGNEHKWSSATVICLIVFGCVGNAAFLLWERFMAKRAIFNIAWLHEHNLQVCVVNILFMSMVFFAHSVYVPILYITARGLDTAEAGKKTAPYWAVSMGAALIAGIALRFKARLARPVVWFGLIIGIVFSGLYYTIPAKATSESKERAYYALAGLGMGLSYTAISYLAQISVPLEEAGSAAVVGYFLSIVGGMLGLVLYQACLKSRLIMNMDPIFKSNVFLSSFNVRTMDIAALEMSGASLEHYVPKMLPLIGEKLVASLHTTFILTVPFLGFALLMTVLYKHRNNPANNIN</sequence>
<feature type="transmembrane region" description="Helical" evidence="6">
    <location>
        <begin position="164"/>
        <end position="184"/>
    </location>
</feature>
<keyword evidence="2 6" id="KW-0812">Transmembrane</keyword>
<feature type="transmembrane region" description="Helical" evidence="6">
    <location>
        <begin position="403"/>
        <end position="423"/>
    </location>
</feature>
<feature type="transmembrane region" description="Helical" evidence="6">
    <location>
        <begin position="109"/>
        <end position="126"/>
    </location>
</feature>
<evidence type="ECO:0000259" key="7">
    <source>
        <dbReference type="PROSITE" id="PS50850"/>
    </source>
</evidence>
<feature type="domain" description="Major facilitator superfamily (MFS) profile" evidence="7">
    <location>
        <begin position="39"/>
        <end position="541"/>
    </location>
</feature>
<evidence type="ECO:0000256" key="4">
    <source>
        <dbReference type="ARBA" id="ARBA00023136"/>
    </source>
</evidence>
<gene>
    <name evidence="8" type="ORF">LPJ64_005541</name>
</gene>
<dbReference type="InterPro" id="IPR036259">
    <property type="entry name" value="MFS_trans_sf"/>
</dbReference>